<dbReference type="RefSeq" id="WP_069980072.1">
    <property type="nucleotide sequence ID" value="NZ_CP017269.1"/>
</dbReference>
<dbReference type="STRING" id="1424294.Gferi_21230"/>
<keyword evidence="2" id="KW-1185">Reference proteome</keyword>
<name>A0A1D8GLP9_9FIRM</name>
<sequence>MIRHDESLEDKIFNMYEKLGIGNDDACLNCRNTTQNLSRPVSFWFVGDKYCFSKYKLLFIGKNARGNPGVARNSYLDSRGRADELWEVSWPYWSYTRSISDELYGSDSGDYIAYTNIMKCNNSDTVDTTSNLMKDNCISRMQIIKEEIKLLKPTNIVFLTSWEYDEYFTSIFDEMISIKSENVAIGKKKMPWWEFTGTIESSQINVLRIGHPERKNKVVYVSEVSNWVKNQK</sequence>
<evidence type="ECO:0000313" key="1">
    <source>
        <dbReference type="EMBL" id="AOT71833.1"/>
    </source>
</evidence>
<gene>
    <name evidence="1" type="ORF">Gferi_21230</name>
</gene>
<organism evidence="1 2">
    <name type="scientific">Geosporobacter ferrireducens</name>
    <dbReference type="NCBI Taxonomy" id="1424294"/>
    <lineage>
        <taxon>Bacteria</taxon>
        <taxon>Bacillati</taxon>
        <taxon>Bacillota</taxon>
        <taxon>Clostridia</taxon>
        <taxon>Peptostreptococcales</taxon>
        <taxon>Thermotaleaceae</taxon>
        <taxon>Geosporobacter</taxon>
    </lineage>
</organism>
<dbReference type="Proteomes" id="UP000095743">
    <property type="component" value="Chromosome"/>
</dbReference>
<proteinExistence type="predicted"/>
<dbReference type="EMBL" id="CP017269">
    <property type="protein sequence ID" value="AOT71833.1"/>
    <property type="molecule type" value="Genomic_DNA"/>
</dbReference>
<evidence type="ECO:0008006" key="3">
    <source>
        <dbReference type="Google" id="ProtNLM"/>
    </source>
</evidence>
<dbReference type="KEGG" id="gfe:Gferi_21230"/>
<dbReference type="AlphaFoldDB" id="A0A1D8GLP9"/>
<reference evidence="1 2" key="1">
    <citation type="submission" date="2016-09" db="EMBL/GenBank/DDBJ databases">
        <title>Genomic analysis reveals versatility of anaerobic energy metabolism of Geosporobacter ferrireducens IRF9 of phylum Firmicutes.</title>
        <authorList>
            <person name="Kim S.-J."/>
        </authorList>
    </citation>
    <scope>NUCLEOTIDE SEQUENCE [LARGE SCALE GENOMIC DNA]</scope>
    <source>
        <strain evidence="1 2">IRF9</strain>
    </source>
</reference>
<protein>
    <recommendedName>
        <fullName evidence="3">Uracil-DNA glycosylase-like domain-containing protein</fullName>
    </recommendedName>
</protein>
<evidence type="ECO:0000313" key="2">
    <source>
        <dbReference type="Proteomes" id="UP000095743"/>
    </source>
</evidence>
<accession>A0A1D8GLP9</accession>
<dbReference type="OrthoDB" id="1664158at2"/>